<dbReference type="PANTHER" id="PTHR24123:SF33">
    <property type="entry name" value="PROTEIN HOS4"/>
    <property type="match status" value="1"/>
</dbReference>
<reference evidence="4" key="1">
    <citation type="submission" date="2021-01" db="EMBL/GenBank/DDBJ databases">
        <authorList>
            <consortium name="Aspergillus puulaauensis MK2 genome sequencing consortium"/>
            <person name="Kazuki M."/>
            <person name="Futagami T."/>
        </authorList>
    </citation>
    <scope>NUCLEOTIDE SEQUENCE</scope>
    <source>
        <strain evidence="4">MK2</strain>
    </source>
</reference>
<dbReference type="EMBL" id="AP024443">
    <property type="protein sequence ID" value="BCS17471.1"/>
    <property type="molecule type" value="Genomic_DNA"/>
</dbReference>
<dbReference type="Proteomes" id="UP000654913">
    <property type="component" value="Chromosome 1"/>
</dbReference>
<dbReference type="InterPro" id="IPR002110">
    <property type="entry name" value="Ankyrin_rpt"/>
</dbReference>
<protein>
    <recommendedName>
        <fullName evidence="6">Ankyrin repeat-containing domain protein</fullName>
    </recommendedName>
</protein>
<feature type="repeat" description="ANK" evidence="3">
    <location>
        <begin position="523"/>
        <end position="556"/>
    </location>
</feature>
<dbReference type="Pfam" id="PF12796">
    <property type="entry name" value="Ank_2"/>
    <property type="match status" value="3"/>
</dbReference>
<accession>A0A7R8AFZ6</accession>
<dbReference type="AlphaFoldDB" id="A0A7R8AFZ6"/>
<dbReference type="SMART" id="SM00248">
    <property type="entry name" value="ANK"/>
    <property type="match status" value="10"/>
</dbReference>
<feature type="repeat" description="ANK" evidence="3">
    <location>
        <begin position="151"/>
        <end position="183"/>
    </location>
</feature>
<sequence>MPSRTFDILPYDVLVIIVSHVPVLDYYALKLAGCRPLTDFIRDVLSRIPKTQYLEAIRRDDARRKGIPEHQGRRPMEILIERGRPYLVLDHTHRYPGRSNECKEYDAGRSQVIVAVENRSFSPVLHWAALYGQEEIALLLKDRVNLRAAFRNRTALHYAVMGNQLKMAQMLLDHGAYINAADDKGKTPLALAVEYGADDVAALLQSHGGQSDWPTILRTEEWARPITNWRDGDPDPVVSLDAFQTHLTEQMLNGCFQLRAYLKHFHLRRIGDLEQMRSHQTWVVHQSLGMEDTRLIEFMLDEGWDVHKHDDCFLNALYLAAEANRLRAVEILLDHGADPTMLGPRPDFVPLHVAIYCQRREIVDLMLSRGFSPDVRNGKGETLLHKMVRERASGSQFDYAVAQGVGLNLKDSMGNTPLRLAVHLGPRHSGTDGWDVVENAVKLGADVNIANDKGVTPLLSAMKRLRDGYIVKFLLDHGADVNVVDRAGRGAFHYGISNSYGAFREYFKLLVDRGVDINLRDEDGCTPLHTATEDANYWYSGITLLPLGADVNARTNAGDTPLHCLLRRPSINAKQYSLCGKILEFGADVNARDAAGFSPLLLFLKACVVTEDSVDYSKRTMELLLRYGAGLDGFDEDGISTQDLYIRWKKQIETVEGKVSSPAAIAMR</sequence>
<dbReference type="InterPro" id="IPR036770">
    <property type="entry name" value="Ankyrin_rpt-contain_sf"/>
</dbReference>
<evidence type="ECO:0000313" key="4">
    <source>
        <dbReference type="EMBL" id="BCS17471.1"/>
    </source>
</evidence>
<proteinExistence type="predicted"/>
<keyword evidence="1" id="KW-0677">Repeat</keyword>
<dbReference type="KEGG" id="apuu:APUU_10299S"/>
<dbReference type="InterPro" id="IPR051165">
    <property type="entry name" value="Multifunctional_ANK_Repeat"/>
</dbReference>
<feature type="repeat" description="ANK" evidence="3">
    <location>
        <begin position="346"/>
        <end position="378"/>
    </location>
</feature>
<dbReference type="PROSITE" id="PS50088">
    <property type="entry name" value="ANK_REPEAT"/>
    <property type="match status" value="7"/>
</dbReference>
<dbReference type="Gene3D" id="1.25.40.20">
    <property type="entry name" value="Ankyrin repeat-containing domain"/>
    <property type="match status" value="4"/>
</dbReference>
<keyword evidence="2 3" id="KW-0040">ANK repeat</keyword>
<feature type="repeat" description="ANK" evidence="3">
    <location>
        <begin position="413"/>
        <end position="452"/>
    </location>
</feature>
<dbReference type="PRINTS" id="PR01415">
    <property type="entry name" value="ANKYRIN"/>
</dbReference>
<keyword evidence="5" id="KW-1185">Reference proteome</keyword>
<dbReference type="SUPFAM" id="SSF48403">
    <property type="entry name" value="Ankyrin repeat"/>
    <property type="match status" value="2"/>
</dbReference>
<dbReference type="PANTHER" id="PTHR24123">
    <property type="entry name" value="ANKYRIN REPEAT-CONTAINING"/>
    <property type="match status" value="1"/>
</dbReference>
<evidence type="ECO:0000256" key="1">
    <source>
        <dbReference type="ARBA" id="ARBA00022737"/>
    </source>
</evidence>
<dbReference type="OrthoDB" id="366390at2759"/>
<dbReference type="GeneID" id="64967476"/>
<feature type="repeat" description="ANK" evidence="3">
    <location>
        <begin position="487"/>
        <end position="522"/>
    </location>
</feature>
<gene>
    <name evidence="4" type="ORF">APUU_10299S</name>
</gene>
<feature type="repeat" description="ANK" evidence="3">
    <location>
        <begin position="557"/>
        <end position="594"/>
    </location>
</feature>
<evidence type="ECO:0008006" key="6">
    <source>
        <dbReference type="Google" id="ProtNLM"/>
    </source>
</evidence>
<evidence type="ECO:0000313" key="5">
    <source>
        <dbReference type="Proteomes" id="UP000654913"/>
    </source>
</evidence>
<evidence type="ECO:0000256" key="3">
    <source>
        <dbReference type="PROSITE-ProRule" id="PRU00023"/>
    </source>
</evidence>
<organism evidence="4 5">
    <name type="scientific">Aspergillus puulaauensis</name>
    <dbReference type="NCBI Taxonomy" id="1220207"/>
    <lineage>
        <taxon>Eukaryota</taxon>
        <taxon>Fungi</taxon>
        <taxon>Dikarya</taxon>
        <taxon>Ascomycota</taxon>
        <taxon>Pezizomycotina</taxon>
        <taxon>Eurotiomycetes</taxon>
        <taxon>Eurotiomycetidae</taxon>
        <taxon>Eurotiales</taxon>
        <taxon>Aspergillaceae</taxon>
        <taxon>Aspergillus</taxon>
    </lineage>
</organism>
<dbReference type="RefSeq" id="XP_041549665.1">
    <property type="nucleotide sequence ID" value="XM_041699251.1"/>
</dbReference>
<dbReference type="PROSITE" id="PS50297">
    <property type="entry name" value="ANK_REP_REGION"/>
    <property type="match status" value="3"/>
</dbReference>
<name>A0A7R8AFZ6_9EURO</name>
<feature type="repeat" description="ANK" evidence="3">
    <location>
        <begin position="453"/>
        <end position="486"/>
    </location>
</feature>
<reference evidence="4" key="2">
    <citation type="submission" date="2021-02" db="EMBL/GenBank/DDBJ databases">
        <title>Aspergillus puulaauensis MK2 genome sequence.</title>
        <authorList>
            <person name="Futagami T."/>
            <person name="Mori K."/>
            <person name="Kadooka C."/>
            <person name="Tanaka T."/>
        </authorList>
    </citation>
    <scope>NUCLEOTIDE SEQUENCE</scope>
    <source>
        <strain evidence="4">MK2</strain>
    </source>
</reference>
<evidence type="ECO:0000256" key="2">
    <source>
        <dbReference type="ARBA" id="ARBA00023043"/>
    </source>
</evidence>